<dbReference type="AlphaFoldDB" id="A0A0W0Z200"/>
<evidence type="ECO:0000313" key="2">
    <source>
        <dbReference type="EMBL" id="KTD62758.1"/>
    </source>
</evidence>
<feature type="region of interest" description="Disordered" evidence="1">
    <location>
        <begin position="1"/>
        <end position="35"/>
    </location>
</feature>
<evidence type="ECO:0000256" key="1">
    <source>
        <dbReference type="SAM" id="MobiDB-lite"/>
    </source>
</evidence>
<dbReference type="EMBL" id="LNYW01000030">
    <property type="protein sequence ID" value="KTD62758.1"/>
    <property type="molecule type" value="Genomic_DNA"/>
</dbReference>
<organism evidence="2 3">
    <name type="scientific">Legionella shakespearei DSM 23087</name>
    <dbReference type="NCBI Taxonomy" id="1122169"/>
    <lineage>
        <taxon>Bacteria</taxon>
        <taxon>Pseudomonadati</taxon>
        <taxon>Pseudomonadota</taxon>
        <taxon>Gammaproteobacteria</taxon>
        <taxon>Legionellales</taxon>
        <taxon>Legionellaceae</taxon>
        <taxon>Legionella</taxon>
    </lineage>
</organism>
<sequence>MREGSPESGMVPNQGDPSRKKTRSGRRGSGNSNDVRRVCARNREWGAYCYVRAEGILRLRSIHQGKKSVPMLRDGAKSRASSARTDCASAKKVTVLFRIDVNSKIRVLLSHPTHWPVRAEEGVTPSRSMHQDKKSVPMLRDGVKRRASSARTDCASAKKVTVLFRTDVNSKIRVLLAHPTHRPVRAEEGW</sequence>
<evidence type="ECO:0000313" key="3">
    <source>
        <dbReference type="Proteomes" id="UP000054600"/>
    </source>
</evidence>
<comment type="caution">
    <text evidence="2">The sequence shown here is derived from an EMBL/GenBank/DDBJ whole genome shotgun (WGS) entry which is preliminary data.</text>
</comment>
<gene>
    <name evidence="2" type="ORF">Lsha_0932</name>
</gene>
<dbReference type="Proteomes" id="UP000054600">
    <property type="component" value="Unassembled WGS sequence"/>
</dbReference>
<proteinExistence type="predicted"/>
<keyword evidence="3" id="KW-1185">Reference proteome</keyword>
<reference evidence="2 3" key="1">
    <citation type="submission" date="2015-11" db="EMBL/GenBank/DDBJ databases">
        <title>Genomic analysis of 38 Legionella species identifies large and diverse effector repertoires.</title>
        <authorList>
            <person name="Burstein D."/>
            <person name="Amaro F."/>
            <person name="Zusman T."/>
            <person name="Lifshitz Z."/>
            <person name="Cohen O."/>
            <person name="Gilbert J.A."/>
            <person name="Pupko T."/>
            <person name="Shuman H.A."/>
            <person name="Segal G."/>
        </authorList>
    </citation>
    <scope>NUCLEOTIDE SEQUENCE [LARGE SCALE GENOMIC DNA]</scope>
    <source>
        <strain evidence="2 3">ATCC 49655</strain>
    </source>
</reference>
<feature type="region of interest" description="Disordered" evidence="1">
    <location>
        <begin position="121"/>
        <end position="147"/>
    </location>
</feature>
<dbReference type="STRING" id="1122169.Lsha_0932"/>
<dbReference type="PATRIC" id="fig|1122169.6.peg.1076"/>
<name>A0A0W0Z200_9GAMM</name>
<protein>
    <submittedName>
        <fullName evidence="2">Uncharacterized protein</fullName>
    </submittedName>
</protein>
<accession>A0A0W0Z200</accession>